<gene>
    <name evidence="7" type="ORF">F5972_14140</name>
</gene>
<keyword evidence="3" id="KW-0010">Activator</keyword>
<dbReference type="SMART" id="SM00342">
    <property type="entry name" value="HTH_ARAC"/>
    <property type="match status" value="1"/>
</dbReference>
<feature type="domain" description="HTH araC/xylS-type" evidence="6">
    <location>
        <begin position="174"/>
        <end position="284"/>
    </location>
</feature>
<dbReference type="GO" id="GO:0003700">
    <property type="term" value="F:DNA-binding transcription factor activity"/>
    <property type="evidence" value="ECO:0007669"/>
    <property type="project" value="InterPro"/>
</dbReference>
<dbReference type="InterPro" id="IPR009057">
    <property type="entry name" value="Homeodomain-like_sf"/>
</dbReference>
<dbReference type="PROSITE" id="PS00041">
    <property type="entry name" value="HTH_ARAC_FAMILY_1"/>
    <property type="match status" value="1"/>
</dbReference>
<dbReference type="InterPro" id="IPR037923">
    <property type="entry name" value="HTH-like"/>
</dbReference>
<evidence type="ECO:0000313" key="7">
    <source>
        <dbReference type="EMBL" id="KAA9379293.1"/>
    </source>
</evidence>
<dbReference type="InterPro" id="IPR018060">
    <property type="entry name" value="HTH_AraC"/>
</dbReference>
<dbReference type="EMBL" id="VYTZ01000004">
    <property type="protein sequence ID" value="KAA9379293.1"/>
    <property type="molecule type" value="Genomic_DNA"/>
</dbReference>
<dbReference type="InterPro" id="IPR003313">
    <property type="entry name" value="AraC-bd"/>
</dbReference>
<dbReference type="AlphaFoldDB" id="A0A5J5K4G3"/>
<dbReference type="Gene3D" id="1.10.10.60">
    <property type="entry name" value="Homeodomain-like"/>
    <property type="match status" value="1"/>
</dbReference>
<name>A0A5J5K4G3_9ACTN</name>
<evidence type="ECO:0000256" key="4">
    <source>
        <dbReference type="ARBA" id="ARBA00023163"/>
    </source>
</evidence>
<evidence type="ECO:0000313" key="8">
    <source>
        <dbReference type="Proteomes" id="UP000327011"/>
    </source>
</evidence>
<organism evidence="7 8">
    <name type="scientific">Microbispora cellulosiformans</name>
    <dbReference type="NCBI Taxonomy" id="2614688"/>
    <lineage>
        <taxon>Bacteria</taxon>
        <taxon>Bacillati</taxon>
        <taxon>Actinomycetota</taxon>
        <taxon>Actinomycetes</taxon>
        <taxon>Streptosporangiales</taxon>
        <taxon>Streptosporangiaceae</taxon>
        <taxon>Microbispora</taxon>
    </lineage>
</organism>
<evidence type="ECO:0000256" key="3">
    <source>
        <dbReference type="ARBA" id="ARBA00023159"/>
    </source>
</evidence>
<keyword evidence="2" id="KW-0238">DNA-binding</keyword>
<dbReference type="PANTHER" id="PTHR46796">
    <property type="entry name" value="HTH-TYPE TRANSCRIPTIONAL ACTIVATOR RHAS-RELATED"/>
    <property type="match status" value="1"/>
</dbReference>
<evidence type="ECO:0000256" key="1">
    <source>
        <dbReference type="ARBA" id="ARBA00023015"/>
    </source>
</evidence>
<evidence type="ECO:0000256" key="2">
    <source>
        <dbReference type="ARBA" id="ARBA00023125"/>
    </source>
</evidence>
<comment type="caution">
    <text evidence="7">The sequence shown here is derived from an EMBL/GenBank/DDBJ whole genome shotgun (WGS) entry which is preliminary data.</text>
</comment>
<dbReference type="RefSeq" id="WP_150933888.1">
    <property type="nucleotide sequence ID" value="NZ_VYTZ01000004.1"/>
</dbReference>
<dbReference type="InterPro" id="IPR050204">
    <property type="entry name" value="AraC_XylS_family_regulators"/>
</dbReference>
<accession>A0A5J5K4G3</accession>
<proteinExistence type="predicted"/>
<reference evidence="7 8" key="1">
    <citation type="submission" date="2019-09" db="EMBL/GenBank/DDBJ databases">
        <title>Screening of Novel Bioactive Compounds from Soil-Associated.</title>
        <authorList>
            <person name="Gong X."/>
        </authorList>
    </citation>
    <scope>NUCLEOTIDE SEQUENCE [LARGE SCALE GENOMIC DNA]</scope>
    <source>
        <strain evidence="7 8">Gxj-6</strain>
    </source>
</reference>
<feature type="region of interest" description="Disordered" evidence="5">
    <location>
        <begin position="285"/>
        <end position="305"/>
    </location>
</feature>
<keyword evidence="8" id="KW-1185">Reference proteome</keyword>
<dbReference type="GO" id="GO:0043565">
    <property type="term" value="F:sequence-specific DNA binding"/>
    <property type="evidence" value="ECO:0007669"/>
    <property type="project" value="InterPro"/>
</dbReference>
<dbReference type="InterPro" id="IPR018062">
    <property type="entry name" value="HTH_AraC-typ_CS"/>
</dbReference>
<dbReference type="SUPFAM" id="SSF46689">
    <property type="entry name" value="Homeodomain-like"/>
    <property type="match status" value="1"/>
</dbReference>
<keyword evidence="1" id="KW-0805">Transcription regulation</keyword>
<protein>
    <submittedName>
        <fullName evidence="7">AraC family transcriptional regulator</fullName>
    </submittedName>
</protein>
<feature type="compositionally biased region" description="Low complexity" evidence="5">
    <location>
        <begin position="285"/>
        <end position="296"/>
    </location>
</feature>
<dbReference type="Pfam" id="PF12833">
    <property type="entry name" value="HTH_18"/>
    <property type="match status" value="1"/>
</dbReference>
<evidence type="ECO:0000256" key="5">
    <source>
        <dbReference type="SAM" id="MobiDB-lite"/>
    </source>
</evidence>
<dbReference type="Pfam" id="PF02311">
    <property type="entry name" value="AraC_binding"/>
    <property type="match status" value="1"/>
</dbReference>
<sequence>MNGVAQDWSRYRRSPGLPLETMHAHFTRHVYHRHSHESYSFGMTEDGAQSFTCRGAAHTSVSGMLMAFNPDDPHDGHAADLLGFTYRIVHVGPELVASVLDDATGRETGLPLFARPVVRDAALATRLRALSGALLGDVDDLRRYDLLSTAIMSVVRRAAVRPVRPQDVTRADARDIAERVRRHLHDTHSPGSGAAEATAEVTADDLAALTGRSRFAVYRAFRSVYGMPPSDYQRLLRLRTARRLIAEGRPLGEVAAVAGFADQSHLTRWFVRCYGISPGEYRAAGPVRPGAAGSRRWPPDPRRSG</sequence>
<evidence type="ECO:0000259" key="6">
    <source>
        <dbReference type="PROSITE" id="PS01124"/>
    </source>
</evidence>
<keyword evidence="4" id="KW-0804">Transcription</keyword>
<dbReference type="SUPFAM" id="SSF51215">
    <property type="entry name" value="Regulatory protein AraC"/>
    <property type="match status" value="1"/>
</dbReference>
<dbReference type="PANTHER" id="PTHR46796:SF2">
    <property type="entry name" value="TRANSCRIPTIONAL REGULATORY PROTEIN"/>
    <property type="match status" value="1"/>
</dbReference>
<dbReference type="PROSITE" id="PS01124">
    <property type="entry name" value="HTH_ARAC_FAMILY_2"/>
    <property type="match status" value="1"/>
</dbReference>
<dbReference type="Proteomes" id="UP000327011">
    <property type="component" value="Unassembled WGS sequence"/>
</dbReference>